<comment type="similarity">
    <text evidence="1">Belongs to the short-chain dehydrogenases/reductases (SDR) family.</text>
</comment>
<reference evidence="3 4" key="1">
    <citation type="submission" date="2017-03" db="EMBL/GenBank/DDBJ databases">
        <authorList>
            <person name="Afonso C.L."/>
            <person name="Miller P.J."/>
            <person name="Scott M.A."/>
            <person name="Spackman E."/>
            <person name="Goraichik I."/>
            <person name="Dimitrov K.M."/>
            <person name="Suarez D.L."/>
            <person name="Swayne D.E."/>
        </authorList>
    </citation>
    <scope>NUCLEOTIDE SEQUENCE [LARGE SCALE GENOMIC DNA]</scope>
    <source>
        <strain evidence="3 4">CECT 7639</strain>
    </source>
</reference>
<dbReference type="SUPFAM" id="SSF51735">
    <property type="entry name" value="NAD(P)-binding Rossmann-fold domains"/>
    <property type="match status" value="1"/>
</dbReference>
<dbReference type="RefSeq" id="WP_085796154.1">
    <property type="nucleotide sequence ID" value="NZ_FWFO01000001.1"/>
</dbReference>
<accession>A0A1Y5SXL9</accession>
<protein>
    <submittedName>
        <fullName evidence="3">2,5-dichloro-2,5-cyclohexadiene-1,4-diol dehydrogenase</fullName>
        <ecNumber evidence="3">1.1.1.-</ecNumber>
    </submittedName>
</protein>
<dbReference type="CDD" id="cd05233">
    <property type="entry name" value="SDR_c"/>
    <property type="match status" value="1"/>
</dbReference>
<dbReference type="EC" id="1.1.1.-" evidence="3"/>
<evidence type="ECO:0000256" key="1">
    <source>
        <dbReference type="ARBA" id="ARBA00006484"/>
    </source>
</evidence>
<keyword evidence="4" id="KW-1185">Reference proteome</keyword>
<evidence type="ECO:0000313" key="4">
    <source>
        <dbReference type="Proteomes" id="UP000193077"/>
    </source>
</evidence>
<dbReference type="PROSITE" id="PS00061">
    <property type="entry name" value="ADH_SHORT"/>
    <property type="match status" value="1"/>
</dbReference>
<keyword evidence="2 3" id="KW-0560">Oxidoreductase</keyword>
<dbReference type="PANTHER" id="PTHR43669">
    <property type="entry name" value="5-KETO-D-GLUCONATE 5-REDUCTASE"/>
    <property type="match status" value="1"/>
</dbReference>
<gene>
    <name evidence="3" type="primary">linC_2</name>
    <name evidence="3" type="ORF">TRL7639_02721</name>
</gene>
<proteinExistence type="inferred from homology"/>
<dbReference type="Pfam" id="PF13561">
    <property type="entry name" value="adh_short_C2"/>
    <property type="match status" value="1"/>
</dbReference>
<dbReference type="InterPro" id="IPR002347">
    <property type="entry name" value="SDR_fam"/>
</dbReference>
<dbReference type="InterPro" id="IPR020904">
    <property type="entry name" value="Sc_DH/Rdtase_CS"/>
</dbReference>
<dbReference type="PANTHER" id="PTHR43669:SF3">
    <property type="entry name" value="ALCOHOL DEHYDROGENASE, PUTATIVE (AFU_ORTHOLOGUE AFUA_3G03445)-RELATED"/>
    <property type="match status" value="1"/>
</dbReference>
<dbReference type="PRINTS" id="PR00080">
    <property type="entry name" value="SDRFAMILY"/>
</dbReference>
<dbReference type="PRINTS" id="PR00081">
    <property type="entry name" value="GDHRDH"/>
</dbReference>
<dbReference type="FunFam" id="3.40.50.720:FF:000084">
    <property type="entry name" value="Short-chain dehydrogenase reductase"/>
    <property type="match status" value="1"/>
</dbReference>
<dbReference type="AlphaFoldDB" id="A0A1Y5SXL9"/>
<dbReference type="OrthoDB" id="9804774at2"/>
<sequence length="253" mass="26082">MSQKVLITAGASGVGRAMAEAFAQAGARVWVADVDPAALAACPESWRRSEVNVADEASVAVWFAEVEAAWGGLDVLCANAGIAGPTALIEDVELNAWRACLAVNLEGAFLCSKYAAPLLKRQGSGCVLITSSTAGQYGYPNRAPYAAAKWGMVGLGKTLAMELGSHGVRCNVICPGSVEGPRIEGVMEREAAAKGMTRDQVYAGYASGTSMGSFIEGRDIGAMAVFLASDGARLVSGQVIAVDGHTVNPDPKV</sequence>
<dbReference type="Gene3D" id="3.40.50.720">
    <property type="entry name" value="NAD(P)-binding Rossmann-like Domain"/>
    <property type="match status" value="1"/>
</dbReference>
<dbReference type="Proteomes" id="UP000193077">
    <property type="component" value="Unassembled WGS sequence"/>
</dbReference>
<evidence type="ECO:0000313" key="3">
    <source>
        <dbReference type="EMBL" id="SLN49200.1"/>
    </source>
</evidence>
<dbReference type="GO" id="GO:0016491">
    <property type="term" value="F:oxidoreductase activity"/>
    <property type="evidence" value="ECO:0007669"/>
    <property type="project" value="UniProtKB-KW"/>
</dbReference>
<dbReference type="InterPro" id="IPR036291">
    <property type="entry name" value="NAD(P)-bd_dom_sf"/>
</dbReference>
<evidence type="ECO:0000256" key="2">
    <source>
        <dbReference type="ARBA" id="ARBA00023002"/>
    </source>
</evidence>
<organism evidence="3 4">
    <name type="scientific">Falsiruegeria litorea R37</name>
    <dbReference type="NCBI Taxonomy" id="1200284"/>
    <lineage>
        <taxon>Bacteria</taxon>
        <taxon>Pseudomonadati</taxon>
        <taxon>Pseudomonadota</taxon>
        <taxon>Alphaproteobacteria</taxon>
        <taxon>Rhodobacterales</taxon>
        <taxon>Roseobacteraceae</taxon>
        <taxon>Falsiruegeria</taxon>
    </lineage>
</organism>
<dbReference type="EMBL" id="FWFO01000001">
    <property type="protein sequence ID" value="SLN49200.1"/>
    <property type="molecule type" value="Genomic_DNA"/>
</dbReference>
<name>A0A1Y5SXL9_9RHOB</name>